<dbReference type="Proteomes" id="UP000198287">
    <property type="component" value="Unassembled WGS sequence"/>
</dbReference>
<evidence type="ECO:0000313" key="3">
    <source>
        <dbReference type="Proteomes" id="UP000198287"/>
    </source>
</evidence>
<dbReference type="OrthoDB" id="3938623at2759"/>
<evidence type="ECO:0000256" key="1">
    <source>
        <dbReference type="SAM" id="MobiDB-lite"/>
    </source>
</evidence>
<proteinExistence type="predicted"/>
<feature type="compositionally biased region" description="Polar residues" evidence="1">
    <location>
        <begin position="32"/>
        <end position="43"/>
    </location>
</feature>
<organism evidence="2 3">
    <name type="scientific">Folsomia candida</name>
    <name type="common">Springtail</name>
    <dbReference type="NCBI Taxonomy" id="158441"/>
    <lineage>
        <taxon>Eukaryota</taxon>
        <taxon>Metazoa</taxon>
        <taxon>Ecdysozoa</taxon>
        <taxon>Arthropoda</taxon>
        <taxon>Hexapoda</taxon>
        <taxon>Collembola</taxon>
        <taxon>Entomobryomorpha</taxon>
        <taxon>Isotomoidea</taxon>
        <taxon>Isotomidae</taxon>
        <taxon>Proisotominae</taxon>
        <taxon>Folsomia</taxon>
    </lineage>
</organism>
<dbReference type="EMBL" id="LNIX01000009">
    <property type="protein sequence ID" value="OXA49963.1"/>
    <property type="molecule type" value="Genomic_DNA"/>
</dbReference>
<feature type="compositionally biased region" description="Low complexity" evidence="1">
    <location>
        <begin position="44"/>
        <end position="61"/>
    </location>
</feature>
<comment type="caution">
    <text evidence="2">The sequence shown here is derived from an EMBL/GenBank/DDBJ whole genome shotgun (WGS) entry which is preliminary data.</text>
</comment>
<feature type="region of interest" description="Disordered" evidence="1">
    <location>
        <begin position="168"/>
        <end position="191"/>
    </location>
</feature>
<protein>
    <submittedName>
        <fullName evidence="2">Uncharacterized protein</fullName>
    </submittedName>
</protein>
<accession>A0A226DXG5</accession>
<name>A0A226DXG5_FOLCA</name>
<feature type="region of interest" description="Disordered" evidence="1">
    <location>
        <begin position="21"/>
        <end position="62"/>
    </location>
</feature>
<evidence type="ECO:0000313" key="2">
    <source>
        <dbReference type="EMBL" id="OXA49963.1"/>
    </source>
</evidence>
<sequence>MVLLNRDVKLGVLIFSVEGPKSAGKSGGGDFNGSSLDSTTASTSFSPKSDESAASSSCEESYGGWNGDEHLVIKRVRYSSGVETPLITSPTNVPTDPAALYLPKKRLSSSYNIQYSDNNNDQNHVNETEAVKKMLLSQLGSDGAEPVIKLLDKLTGKISSLEKICKSQDQQLRRSEPNHHQTGATDLQRKVNTMEAELHSLKKQLLRRHEAR</sequence>
<reference evidence="2 3" key="1">
    <citation type="submission" date="2015-12" db="EMBL/GenBank/DDBJ databases">
        <title>The genome of Folsomia candida.</title>
        <authorList>
            <person name="Faddeeva A."/>
            <person name="Derks M.F."/>
            <person name="Anvar Y."/>
            <person name="Smit S."/>
            <person name="Van Straalen N."/>
            <person name="Roelofs D."/>
        </authorList>
    </citation>
    <scope>NUCLEOTIDE SEQUENCE [LARGE SCALE GENOMIC DNA]</scope>
    <source>
        <strain evidence="2 3">VU population</strain>
        <tissue evidence="2">Whole body</tissue>
    </source>
</reference>
<keyword evidence="3" id="KW-1185">Reference proteome</keyword>
<feature type="compositionally biased region" description="Basic and acidic residues" evidence="1">
    <location>
        <begin position="168"/>
        <end position="179"/>
    </location>
</feature>
<gene>
    <name evidence="2" type="ORF">Fcan01_15320</name>
</gene>
<dbReference type="AlphaFoldDB" id="A0A226DXG5"/>